<name>A0ABU7VTW1_9BACL</name>
<comment type="caution">
    <text evidence="1">The sequence shown here is derived from an EMBL/GenBank/DDBJ whole genome shotgun (WGS) entry which is preliminary data.</text>
</comment>
<evidence type="ECO:0008006" key="3">
    <source>
        <dbReference type="Google" id="ProtNLM"/>
    </source>
</evidence>
<dbReference type="Proteomes" id="UP001306950">
    <property type="component" value="Unassembled WGS sequence"/>
</dbReference>
<sequence length="148" mass="15536">MAKLLAAMTGTRQDAALLIADLKEAGVKKGQISVLARTEEELEIISRDTGLPKPKRGDGNHALFHPLIEVTAILEGQPANVAAIGPAAQLLAGSEIGKGSDDFIVGLMGAGIPENDARLMEESLIDGGFVVFVECEDGQYAEIGRIIN</sequence>
<gene>
    <name evidence="1" type="ORF">V3851_14960</name>
</gene>
<reference evidence="1 2" key="1">
    <citation type="submission" date="2024-02" db="EMBL/GenBank/DDBJ databases">
        <title>A nitrogen-fixing paenibacillus bacterium.</title>
        <authorList>
            <person name="Zhang W.L."/>
            <person name="Chen S.F."/>
        </authorList>
    </citation>
    <scope>NUCLEOTIDE SEQUENCE [LARGE SCALE GENOMIC DNA]</scope>
    <source>
        <strain evidence="1 2">M1</strain>
    </source>
</reference>
<protein>
    <recommendedName>
        <fullName evidence="3">General stress protein 17M-like domain-containing protein</fullName>
    </recommendedName>
</protein>
<dbReference type="RefSeq" id="WP_331847348.1">
    <property type="nucleotide sequence ID" value="NZ_JAZHPZ010000006.1"/>
</dbReference>
<proteinExistence type="predicted"/>
<organism evidence="1 2">
    <name type="scientific">Paenibacillus haidiansis</name>
    <dbReference type="NCBI Taxonomy" id="1574488"/>
    <lineage>
        <taxon>Bacteria</taxon>
        <taxon>Bacillati</taxon>
        <taxon>Bacillota</taxon>
        <taxon>Bacilli</taxon>
        <taxon>Bacillales</taxon>
        <taxon>Paenibacillaceae</taxon>
        <taxon>Paenibacillus</taxon>
    </lineage>
</organism>
<dbReference type="EMBL" id="JAZHPZ010000006">
    <property type="protein sequence ID" value="MEF2967136.1"/>
    <property type="molecule type" value="Genomic_DNA"/>
</dbReference>
<accession>A0ABU7VTW1</accession>
<evidence type="ECO:0000313" key="2">
    <source>
        <dbReference type="Proteomes" id="UP001306950"/>
    </source>
</evidence>
<keyword evidence="2" id="KW-1185">Reference proteome</keyword>
<evidence type="ECO:0000313" key="1">
    <source>
        <dbReference type="EMBL" id="MEF2967136.1"/>
    </source>
</evidence>